<keyword evidence="3 11" id="KW-0235">DNA replication</keyword>
<proteinExistence type="inferred from homology"/>
<dbReference type="OrthoDB" id="1751331at2759"/>
<feature type="domain" description="OB" evidence="13">
    <location>
        <begin position="192"/>
        <end position="269"/>
    </location>
</feature>
<comment type="similarity">
    <text evidence="2 11">Belongs to the replication factor A protein 1 family.</text>
</comment>
<sequence length="612" mass="68348">MADKFRLSEGALRLIMKGDQVDDPIMQVLGSKRIASASTDKERFRLLLSDGKYLVSYAMLTTQINDKIANGELADNTIIRVKRYITSVINNGGKSNKHVLVILEMEVLLPGDQTGKIGNPEQLPDNDTEPDSTTNSNNATTNDHVNSLSKPATSASTYRCMLNKPTNIDLNVSLQDHHIHPISSLNPYHNKWVIKARVANKSGIRKWSNSRGEGQLFSMDLIDESGEIRCTAFRDIVDKFYEMIEVDKIYYITKCQVKAANKQFSIKNDYEMTLTHNTIIQECYDADISVPQTKYDFISIDKIVNIETGTIVDVIGICKSVSEIFTFTARATGRELKKRELTLVDQSNSGISATLWGTDAEKFEGSSQPVIAIKGAKIGEFGGGKNLSILGSSIFKINPDIPESHRLRGWFENGGMQQNVTNISSTSSIGGSQTQWLNLKEAQNLSSEDAEKGVYFQTKATVIMFRSENCLYKSCPVDDCKKKVVDMENGMYNCEKCGRQYPNFKYRLLGSINAGDWSGNQWISMFASETEKVLGMTSEEVGQAVEANPQALADLADKANFKQFILKCRAKTETYNDETRLKTVAIKVDNISYKEYNAHLISRINELQGMKN</sequence>
<dbReference type="GO" id="GO:0006310">
    <property type="term" value="P:DNA recombination"/>
    <property type="evidence" value="ECO:0007669"/>
    <property type="project" value="InterPro"/>
</dbReference>
<dbReference type="GO" id="GO:0006281">
    <property type="term" value="P:DNA repair"/>
    <property type="evidence" value="ECO:0007669"/>
    <property type="project" value="InterPro"/>
</dbReference>
<dbReference type="InterPro" id="IPR047192">
    <property type="entry name" value="Euk_RPA1_DBD_C"/>
</dbReference>
<dbReference type="CDD" id="cd04474">
    <property type="entry name" value="RPA1_DBD_A"/>
    <property type="match status" value="1"/>
</dbReference>
<accession>A0A8K0C5H2</accession>
<keyword evidence="18" id="KW-1185">Reference proteome</keyword>
<dbReference type="SUPFAM" id="SSF50249">
    <property type="entry name" value="Nucleic acid-binding proteins"/>
    <property type="match status" value="4"/>
</dbReference>
<dbReference type="NCBIfam" id="TIGR00617">
    <property type="entry name" value="rpa1"/>
    <property type="match status" value="1"/>
</dbReference>
<keyword evidence="8 11" id="KW-0539">Nucleus</keyword>
<comment type="subcellular location">
    <subcellularLocation>
        <location evidence="1 11">Nucleus</location>
    </subcellularLocation>
</comment>
<dbReference type="FunFam" id="2.40.50.140:FF:000117">
    <property type="entry name" value="Replication protein A subunit"/>
    <property type="match status" value="1"/>
</dbReference>
<dbReference type="Proteomes" id="UP000801492">
    <property type="component" value="Unassembled WGS sequence"/>
</dbReference>
<dbReference type="GO" id="GO:0005634">
    <property type="term" value="C:nucleus"/>
    <property type="evidence" value="ECO:0007669"/>
    <property type="project" value="UniProtKB-SubCell"/>
</dbReference>
<evidence type="ECO:0000256" key="7">
    <source>
        <dbReference type="ARBA" id="ARBA00023125"/>
    </source>
</evidence>
<evidence type="ECO:0000313" key="18">
    <source>
        <dbReference type="Proteomes" id="UP000801492"/>
    </source>
</evidence>
<dbReference type="GO" id="GO:0008270">
    <property type="term" value="F:zinc ion binding"/>
    <property type="evidence" value="ECO:0007669"/>
    <property type="project" value="UniProtKB-KW"/>
</dbReference>
<evidence type="ECO:0000256" key="3">
    <source>
        <dbReference type="ARBA" id="ARBA00022705"/>
    </source>
</evidence>
<dbReference type="InterPro" id="IPR007199">
    <property type="entry name" value="Rep_factor-A_N"/>
</dbReference>
<name>A0A8K0C5H2_IGNLU</name>
<dbReference type="CDD" id="cd04475">
    <property type="entry name" value="RPA1_DBD_B"/>
    <property type="match status" value="1"/>
</dbReference>
<evidence type="ECO:0000259" key="16">
    <source>
        <dbReference type="Pfam" id="PF16900"/>
    </source>
</evidence>
<dbReference type="InterPro" id="IPR012340">
    <property type="entry name" value="NA-bd_OB-fold"/>
</dbReference>
<evidence type="ECO:0000259" key="14">
    <source>
        <dbReference type="Pfam" id="PF04057"/>
    </source>
</evidence>
<evidence type="ECO:0000256" key="5">
    <source>
        <dbReference type="ARBA" id="ARBA00022771"/>
    </source>
</evidence>
<gene>
    <name evidence="17" type="ORF">ILUMI_27178</name>
</gene>
<feature type="domain" description="Replication protein A OB" evidence="16">
    <location>
        <begin position="300"/>
        <end position="398"/>
    </location>
</feature>
<dbReference type="AlphaFoldDB" id="A0A8K0C5H2"/>
<dbReference type="Gene3D" id="2.40.50.140">
    <property type="entry name" value="Nucleic acid-binding proteins"/>
    <property type="match status" value="4"/>
</dbReference>
<comment type="function">
    <text evidence="9 11">As part of the heterotrimeric replication protein A complex (RPA/RP-A), binds and stabilizes single-stranded DNA intermediates, that form during DNA replication or upon DNA stress. It prevents their reannealing and in parallel, recruits and activates different proteins and complexes involved in DNA metabolism. Thereby, it plays an essential role both in DNA replication and the cellular response to DNA damage.</text>
</comment>
<reference evidence="17" key="1">
    <citation type="submission" date="2019-08" db="EMBL/GenBank/DDBJ databases">
        <title>The genome of the North American firefly Photinus pyralis.</title>
        <authorList>
            <consortium name="Photinus pyralis genome working group"/>
            <person name="Fallon T.R."/>
            <person name="Sander Lower S.E."/>
            <person name="Weng J.-K."/>
        </authorList>
    </citation>
    <scope>NUCLEOTIDE SEQUENCE</scope>
    <source>
        <strain evidence="17">TRF0915ILg1</strain>
        <tissue evidence="17">Whole body</tissue>
    </source>
</reference>
<dbReference type="GO" id="GO:0006260">
    <property type="term" value="P:DNA replication"/>
    <property type="evidence" value="ECO:0007669"/>
    <property type="project" value="UniProtKB-KW"/>
</dbReference>
<dbReference type="InterPro" id="IPR004591">
    <property type="entry name" value="Rfa1"/>
</dbReference>
<feature type="region of interest" description="Disordered" evidence="12">
    <location>
        <begin position="113"/>
        <end position="150"/>
    </location>
</feature>
<keyword evidence="4 11" id="KW-0479">Metal-binding</keyword>
<dbReference type="InterPro" id="IPR004365">
    <property type="entry name" value="NA-bd_OB_tRNA"/>
</dbReference>
<dbReference type="EMBL" id="VTPC01091248">
    <property type="protein sequence ID" value="KAF2878996.1"/>
    <property type="molecule type" value="Genomic_DNA"/>
</dbReference>
<evidence type="ECO:0000256" key="9">
    <source>
        <dbReference type="ARBA" id="ARBA00058595"/>
    </source>
</evidence>
<evidence type="ECO:0000259" key="15">
    <source>
        <dbReference type="Pfam" id="PF08646"/>
    </source>
</evidence>
<evidence type="ECO:0000256" key="1">
    <source>
        <dbReference type="ARBA" id="ARBA00004123"/>
    </source>
</evidence>
<evidence type="ECO:0000256" key="2">
    <source>
        <dbReference type="ARBA" id="ARBA00005690"/>
    </source>
</evidence>
<comment type="caution">
    <text evidence="17">The sequence shown here is derived from an EMBL/GenBank/DDBJ whole genome shotgun (WGS) entry which is preliminary data.</text>
</comment>
<keyword evidence="5 11" id="KW-0863">Zinc-finger</keyword>
<dbReference type="CDD" id="cd04476">
    <property type="entry name" value="RPA1_DBD_C"/>
    <property type="match status" value="1"/>
</dbReference>
<evidence type="ECO:0000259" key="13">
    <source>
        <dbReference type="Pfam" id="PF01336"/>
    </source>
</evidence>
<dbReference type="PANTHER" id="PTHR47165:SF4">
    <property type="entry name" value="OS03G0429900 PROTEIN"/>
    <property type="match status" value="1"/>
</dbReference>
<dbReference type="GO" id="GO:0003677">
    <property type="term" value="F:DNA binding"/>
    <property type="evidence" value="ECO:0007669"/>
    <property type="project" value="UniProtKB-KW"/>
</dbReference>
<feature type="domain" description="Replication factor-A protein 1 N-terminal" evidence="14">
    <location>
        <begin position="7"/>
        <end position="108"/>
    </location>
</feature>
<evidence type="ECO:0000256" key="12">
    <source>
        <dbReference type="SAM" id="MobiDB-lite"/>
    </source>
</evidence>
<evidence type="ECO:0000256" key="6">
    <source>
        <dbReference type="ARBA" id="ARBA00022833"/>
    </source>
</evidence>
<dbReference type="Pfam" id="PF01336">
    <property type="entry name" value="tRNA_anti-codon"/>
    <property type="match status" value="1"/>
</dbReference>
<dbReference type="PANTHER" id="PTHR47165">
    <property type="entry name" value="OS03G0429900 PROTEIN"/>
    <property type="match status" value="1"/>
</dbReference>
<dbReference type="FunFam" id="2.40.50.140:FF:000064">
    <property type="entry name" value="Replication protein A subunit"/>
    <property type="match status" value="1"/>
</dbReference>
<protein>
    <recommendedName>
        <fullName evidence="11">Replication protein A subunit</fullName>
    </recommendedName>
</protein>
<keyword evidence="6 11" id="KW-0862">Zinc</keyword>
<feature type="compositionally biased region" description="Low complexity" evidence="12">
    <location>
        <begin position="132"/>
        <end position="142"/>
    </location>
</feature>
<dbReference type="InterPro" id="IPR031657">
    <property type="entry name" value="REPA_OB_2"/>
</dbReference>
<dbReference type="FunFam" id="2.40.50.140:FF:000090">
    <property type="entry name" value="Replication protein A subunit"/>
    <property type="match status" value="1"/>
</dbReference>
<evidence type="ECO:0000256" key="10">
    <source>
        <dbReference type="ARBA" id="ARBA00062035"/>
    </source>
</evidence>
<keyword evidence="7 11" id="KW-0238">DNA-binding</keyword>
<comment type="subunit">
    <text evidence="10 11">Component of the heterotrimeric canonical replication protein A complex (RPA).</text>
</comment>
<evidence type="ECO:0000256" key="4">
    <source>
        <dbReference type="ARBA" id="ARBA00022723"/>
    </source>
</evidence>
<evidence type="ECO:0000313" key="17">
    <source>
        <dbReference type="EMBL" id="KAF2878996.1"/>
    </source>
</evidence>
<evidence type="ECO:0000256" key="11">
    <source>
        <dbReference type="RuleBase" id="RU364130"/>
    </source>
</evidence>
<dbReference type="InterPro" id="IPR013955">
    <property type="entry name" value="Rep_factor-A_C"/>
</dbReference>
<dbReference type="Pfam" id="PF04057">
    <property type="entry name" value="Rep-A_N"/>
    <property type="match status" value="1"/>
</dbReference>
<dbReference type="CDD" id="cd04477">
    <property type="entry name" value="RPA1N"/>
    <property type="match status" value="1"/>
</dbReference>
<organism evidence="17 18">
    <name type="scientific">Ignelater luminosus</name>
    <name type="common">Cucubano</name>
    <name type="synonym">Pyrophorus luminosus</name>
    <dbReference type="NCBI Taxonomy" id="2038154"/>
    <lineage>
        <taxon>Eukaryota</taxon>
        <taxon>Metazoa</taxon>
        <taxon>Ecdysozoa</taxon>
        <taxon>Arthropoda</taxon>
        <taxon>Hexapoda</taxon>
        <taxon>Insecta</taxon>
        <taxon>Pterygota</taxon>
        <taxon>Neoptera</taxon>
        <taxon>Endopterygota</taxon>
        <taxon>Coleoptera</taxon>
        <taxon>Polyphaga</taxon>
        <taxon>Elateriformia</taxon>
        <taxon>Elateroidea</taxon>
        <taxon>Elateridae</taxon>
        <taxon>Agrypninae</taxon>
        <taxon>Pyrophorini</taxon>
        <taxon>Ignelater</taxon>
    </lineage>
</organism>
<feature type="domain" description="Replication factor A C-terminal" evidence="15">
    <location>
        <begin position="455"/>
        <end position="600"/>
    </location>
</feature>
<dbReference type="FunFam" id="2.40.50.140:FF:000041">
    <property type="entry name" value="Replication protein A subunit"/>
    <property type="match status" value="1"/>
</dbReference>
<dbReference type="Pfam" id="PF16900">
    <property type="entry name" value="REPA_OB_2"/>
    <property type="match status" value="1"/>
</dbReference>
<dbReference type="Pfam" id="PF08646">
    <property type="entry name" value="Rep_fac-A_C"/>
    <property type="match status" value="1"/>
</dbReference>
<evidence type="ECO:0000256" key="8">
    <source>
        <dbReference type="ARBA" id="ARBA00023242"/>
    </source>
</evidence>